<dbReference type="SUPFAM" id="SSF52467">
    <property type="entry name" value="DHS-like NAD/FAD-binding domain"/>
    <property type="match status" value="1"/>
</dbReference>
<dbReference type="EC" id="4.1.1.1" evidence="4"/>
<dbReference type="AlphaFoldDB" id="H6BSB3"/>
<dbReference type="GO" id="GO:0004737">
    <property type="term" value="F:pyruvate decarboxylase activity"/>
    <property type="evidence" value="ECO:0007669"/>
    <property type="project" value="UniProtKB-EC"/>
</dbReference>
<feature type="binding site" evidence="11">
    <location>
        <position position="474"/>
    </location>
    <ligand>
        <name>Mg(2+)</name>
        <dbReference type="ChEBI" id="CHEBI:18420"/>
    </ligand>
</feature>
<dbReference type="InterPro" id="IPR012110">
    <property type="entry name" value="PDC/IPDC-like"/>
</dbReference>
<keyword evidence="8 11" id="KW-0460">Magnesium</keyword>
<dbReference type="FunFam" id="3.40.50.970:FF:000024">
    <property type="entry name" value="Pyruvate decarboxylase isozyme"/>
    <property type="match status" value="1"/>
</dbReference>
<keyword evidence="17" id="KW-1185">Reference proteome</keyword>
<dbReference type="Proteomes" id="UP000007304">
    <property type="component" value="Unassembled WGS sequence"/>
</dbReference>
<dbReference type="InterPro" id="IPR011766">
    <property type="entry name" value="TPP_enzyme_TPP-bd"/>
</dbReference>
<feature type="binding site" evidence="11">
    <location>
        <position position="476"/>
    </location>
    <ligand>
        <name>Mg(2+)</name>
        <dbReference type="ChEBI" id="CHEBI:18420"/>
    </ligand>
</feature>
<dbReference type="Gene3D" id="3.40.50.1220">
    <property type="entry name" value="TPP-binding domain"/>
    <property type="match status" value="1"/>
</dbReference>
<comment type="similarity">
    <text evidence="3 12">Belongs to the TPP enzyme family.</text>
</comment>
<dbReference type="EMBL" id="JH226131">
    <property type="protein sequence ID" value="EHY53319.1"/>
    <property type="molecule type" value="Genomic_DNA"/>
</dbReference>
<dbReference type="OMA" id="MCWTAKA"/>
<feature type="domain" description="Thiamine pyrophosphate enzyme N-terminal TPP-binding" evidence="15">
    <location>
        <begin position="9"/>
        <end position="116"/>
    </location>
</feature>
<comment type="catalytic activity">
    <reaction evidence="1">
        <text>a 2-oxocarboxylate + H(+) = an aldehyde + CO2</text>
        <dbReference type="Rhea" id="RHEA:11628"/>
        <dbReference type="ChEBI" id="CHEBI:15378"/>
        <dbReference type="ChEBI" id="CHEBI:16526"/>
        <dbReference type="ChEBI" id="CHEBI:17478"/>
        <dbReference type="ChEBI" id="CHEBI:35179"/>
        <dbReference type="EC" id="4.1.1.1"/>
    </reaction>
</comment>
<dbReference type="InterPro" id="IPR029035">
    <property type="entry name" value="DHS-like_NAD/FAD-binding_dom"/>
</dbReference>
<keyword evidence="10" id="KW-0456">Lyase</keyword>
<evidence type="ECO:0000313" key="17">
    <source>
        <dbReference type="Proteomes" id="UP000007304"/>
    </source>
</evidence>
<dbReference type="GO" id="GO:0005829">
    <property type="term" value="C:cytosol"/>
    <property type="evidence" value="ECO:0007669"/>
    <property type="project" value="TreeGrafter"/>
</dbReference>
<dbReference type="InterPro" id="IPR012000">
    <property type="entry name" value="Thiamin_PyroP_enz_cen_dom"/>
</dbReference>
<dbReference type="VEuPathDB" id="FungiDB:HMPREF1120_01513"/>
<dbReference type="InterPro" id="IPR047213">
    <property type="entry name" value="TPP_PYR_PDC_IPDC-like"/>
</dbReference>
<proteinExistence type="inferred from homology"/>
<evidence type="ECO:0000256" key="8">
    <source>
        <dbReference type="ARBA" id="ARBA00022842"/>
    </source>
</evidence>
<dbReference type="Pfam" id="PF02775">
    <property type="entry name" value="TPP_enzyme_C"/>
    <property type="match status" value="1"/>
</dbReference>
<evidence type="ECO:0000256" key="12">
    <source>
        <dbReference type="RuleBase" id="RU362132"/>
    </source>
</evidence>
<dbReference type="SUPFAM" id="SSF52518">
    <property type="entry name" value="Thiamin diphosphate-binding fold (THDP-binding)"/>
    <property type="match status" value="2"/>
</dbReference>
<dbReference type="InterPro" id="IPR047214">
    <property type="entry name" value="TPP_PDC_IPDC"/>
</dbReference>
<organism evidence="16 17">
    <name type="scientific">Exophiala dermatitidis (strain ATCC 34100 / CBS 525.76 / NIH/UT8656)</name>
    <name type="common">Black yeast</name>
    <name type="synonym">Wangiella dermatitidis</name>
    <dbReference type="NCBI Taxonomy" id="858893"/>
    <lineage>
        <taxon>Eukaryota</taxon>
        <taxon>Fungi</taxon>
        <taxon>Dikarya</taxon>
        <taxon>Ascomycota</taxon>
        <taxon>Pezizomycotina</taxon>
        <taxon>Eurotiomycetes</taxon>
        <taxon>Chaetothyriomycetidae</taxon>
        <taxon>Chaetothyriales</taxon>
        <taxon>Herpotrichiellaceae</taxon>
        <taxon>Exophiala</taxon>
    </lineage>
</organism>
<evidence type="ECO:0000256" key="6">
    <source>
        <dbReference type="ARBA" id="ARBA00022723"/>
    </source>
</evidence>
<dbReference type="STRING" id="858893.H6BSB3"/>
<feature type="domain" description="Thiamine pyrophosphate enzyme central" evidence="13">
    <location>
        <begin position="206"/>
        <end position="328"/>
    </location>
</feature>
<dbReference type="Pfam" id="PF02776">
    <property type="entry name" value="TPP_enzyme_N"/>
    <property type="match status" value="1"/>
</dbReference>
<comment type="cofactor">
    <cofactor evidence="11">
        <name>Mg(2+)</name>
        <dbReference type="ChEBI" id="CHEBI:18420"/>
    </cofactor>
    <text evidence="11">Binds 1 Mg(2+) per subunit.</text>
</comment>
<gene>
    <name evidence="16" type="ORF">HMPREF1120_01513</name>
</gene>
<dbReference type="Pfam" id="PF00205">
    <property type="entry name" value="TPP_enzyme_M"/>
    <property type="match status" value="1"/>
</dbReference>
<comment type="cofactor">
    <cofactor evidence="2">
        <name>thiamine diphosphate</name>
        <dbReference type="ChEBI" id="CHEBI:58937"/>
    </cofactor>
</comment>
<evidence type="ECO:0000256" key="2">
    <source>
        <dbReference type="ARBA" id="ARBA00001964"/>
    </source>
</evidence>
<dbReference type="RefSeq" id="XP_009153780.1">
    <property type="nucleotide sequence ID" value="XM_009155532.1"/>
</dbReference>
<dbReference type="eggNOG" id="KOG1184">
    <property type="taxonomic scope" value="Eukaryota"/>
</dbReference>
<dbReference type="GO" id="GO:0000287">
    <property type="term" value="F:magnesium ion binding"/>
    <property type="evidence" value="ECO:0007669"/>
    <property type="project" value="InterPro"/>
</dbReference>
<reference evidence="16" key="1">
    <citation type="submission" date="2011-07" db="EMBL/GenBank/DDBJ databases">
        <title>The Genome Sequence of Exophiala (Wangiella) dermatitidis NIH/UT8656.</title>
        <authorList>
            <consortium name="The Broad Institute Genome Sequencing Platform"/>
            <person name="Cuomo C."/>
            <person name="Wang Z."/>
            <person name="Hunicke-Smith S."/>
            <person name="Szanislo P.J."/>
            <person name="Earl A."/>
            <person name="Young S.K."/>
            <person name="Zeng Q."/>
            <person name="Gargeya S."/>
            <person name="Fitzgerald M."/>
            <person name="Haas B."/>
            <person name="Abouelleil A."/>
            <person name="Alvarado L."/>
            <person name="Arachchi H.M."/>
            <person name="Berlin A."/>
            <person name="Brown A."/>
            <person name="Chapman S.B."/>
            <person name="Chen Z."/>
            <person name="Dunbar C."/>
            <person name="Freedman E."/>
            <person name="Gearin G."/>
            <person name="Gellesch M."/>
            <person name="Goldberg J."/>
            <person name="Griggs A."/>
            <person name="Gujja S."/>
            <person name="Heiman D."/>
            <person name="Howarth C."/>
            <person name="Larson L."/>
            <person name="Lui A."/>
            <person name="MacDonald P.J.P."/>
            <person name="Montmayeur A."/>
            <person name="Murphy C."/>
            <person name="Neiman D."/>
            <person name="Pearson M."/>
            <person name="Priest M."/>
            <person name="Roberts A."/>
            <person name="Saif S."/>
            <person name="Shea T."/>
            <person name="Shenoy N."/>
            <person name="Sisk P."/>
            <person name="Stolte C."/>
            <person name="Sykes S."/>
            <person name="Wortman J."/>
            <person name="Nusbaum C."/>
            <person name="Birren B."/>
        </authorList>
    </citation>
    <scope>NUCLEOTIDE SEQUENCE</scope>
    <source>
        <strain evidence="16">NIH/UT8656</strain>
    </source>
</reference>
<dbReference type="CDD" id="cd02005">
    <property type="entry name" value="TPP_PDC_IPDC"/>
    <property type="match status" value="1"/>
</dbReference>
<evidence type="ECO:0000256" key="5">
    <source>
        <dbReference type="ARBA" id="ARBA00014422"/>
    </source>
</evidence>
<dbReference type="HOGENOM" id="CLU_013748_0_2_1"/>
<dbReference type="CDD" id="cd07038">
    <property type="entry name" value="TPP_PYR_PDC_IPDC_like"/>
    <property type="match status" value="1"/>
</dbReference>
<dbReference type="PANTHER" id="PTHR43452:SF11">
    <property type="entry name" value="PYRUVATE DECARBOXYLASE"/>
    <property type="match status" value="1"/>
</dbReference>
<evidence type="ECO:0000256" key="7">
    <source>
        <dbReference type="ARBA" id="ARBA00022793"/>
    </source>
</evidence>
<keyword evidence="9 12" id="KW-0786">Thiamine pyrophosphate</keyword>
<evidence type="ECO:0000256" key="3">
    <source>
        <dbReference type="ARBA" id="ARBA00007812"/>
    </source>
</evidence>
<evidence type="ECO:0000259" key="13">
    <source>
        <dbReference type="Pfam" id="PF00205"/>
    </source>
</evidence>
<evidence type="ECO:0000256" key="4">
    <source>
        <dbReference type="ARBA" id="ARBA00013202"/>
    </source>
</evidence>
<evidence type="ECO:0000256" key="9">
    <source>
        <dbReference type="ARBA" id="ARBA00023052"/>
    </source>
</evidence>
<dbReference type="PIRSF" id="PIRSF036565">
    <property type="entry name" value="Pyruvt_ip_decrb"/>
    <property type="match status" value="1"/>
</dbReference>
<sequence length="571" mass="62754">MSHQDGSITIGRYLWTRLRQLGIDSVHGVPGDYNLNLLDSISSEGLRWVGSCNELNAGYATDGYARVKGIGAMVTTGGVGELSAINAHAGAYSEQTAVIHIVGSPALSIRGNKQFQMHHTLGDNDYDVFKNIFKPVSAEQVTLMDASRAPGEIDHILQTCWVSSRPVYIDIPADMANKVVDGSRLLSPLSLSFPSSDTQQQDEALAALLSKLIAAQNPCILVDMGAARQRIDRAVHELVSNSRLPTFVTPLAQGFINESLPSFGGLYAGSGSHPGVQEYVERSDFVLHIGPLDTDVTTYLGSASIRRTAVVKLFTDEVQIDDKVYSSVYLHSFVPTLLKRADFSRTSIKPFVAPTVNGTIATKDNDPITHAWLWPYIGSWLRPGDIVSTDTGTASFGIFDTKLPPDSMLINISLWASIGYSLPSAQGAALAAQDAKTRRRTILFQGDGSFQLTCQEISTMIKHRLQVFIFIICNNGYTIERAVHETTENYNDILNWNYKELLRVFDRESKHSRAFEVHTQGEFKDLLADEKFSPYGGVQLVEVYMPELDIPQPLKKLAEVITARQRAAAGR</sequence>
<evidence type="ECO:0000259" key="14">
    <source>
        <dbReference type="Pfam" id="PF02775"/>
    </source>
</evidence>
<evidence type="ECO:0000256" key="10">
    <source>
        <dbReference type="ARBA" id="ARBA00023239"/>
    </source>
</evidence>
<keyword evidence="16" id="KW-0670">Pyruvate</keyword>
<keyword evidence="6 11" id="KW-0479">Metal-binding</keyword>
<evidence type="ECO:0000256" key="11">
    <source>
        <dbReference type="PIRSR" id="PIRSR036565-2"/>
    </source>
</evidence>
<keyword evidence="7" id="KW-0210">Decarboxylase</keyword>
<dbReference type="GeneID" id="20306152"/>
<dbReference type="Gene3D" id="3.40.50.970">
    <property type="match status" value="2"/>
</dbReference>
<dbReference type="GO" id="GO:0030976">
    <property type="term" value="F:thiamine pyrophosphate binding"/>
    <property type="evidence" value="ECO:0007669"/>
    <property type="project" value="InterPro"/>
</dbReference>
<protein>
    <recommendedName>
        <fullName evidence="5">Pyruvate decarboxylase</fullName>
        <ecNumber evidence="4">4.1.1.1</ecNumber>
    </recommendedName>
</protein>
<name>H6BSB3_EXODN</name>
<feature type="binding site" evidence="11">
    <location>
        <position position="447"/>
    </location>
    <ligand>
        <name>Mg(2+)</name>
        <dbReference type="ChEBI" id="CHEBI:18420"/>
    </ligand>
</feature>
<feature type="domain" description="Thiamine pyrophosphate enzyme TPP-binding" evidence="14">
    <location>
        <begin position="406"/>
        <end position="506"/>
    </location>
</feature>
<dbReference type="PANTHER" id="PTHR43452">
    <property type="entry name" value="PYRUVATE DECARBOXYLASE"/>
    <property type="match status" value="1"/>
</dbReference>
<dbReference type="InterPro" id="IPR029061">
    <property type="entry name" value="THDP-binding"/>
</dbReference>
<evidence type="ECO:0000256" key="1">
    <source>
        <dbReference type="ARBA" id="ARBA00001041"/>
    </source>
</evidence>
<dbReference type="GO" id="GO:0005634">
    <property type="term" value="C:nucleus"/>
    <property type="evidence" value="ECO:0007669"/>
    <property type="project" value="TreeGrafter"/>
</dbReference>
<accession>H6BSB3</accession>
<dbReference type="InParanoid" id="H6BSB3"/>
<dbReference type="FunFam" id="3.40.50.970:FF:000019">
    <property type="entry name" value="Pyruvate decarboxylase isozyme"/>
    <property type="match status" value="1"/>
</dbReference>
<evidence type="ECO:0000313" key="16">
    <source>
        <dbReference type="EMBL" id="EHY53319.1"/>
    </source>
</evidence>
<dbReference type="InterPro" id="IPR012001">
    <property type="entry name" value="Thiamin_PyroP_enz_TPP-bd_dom"/>
</dbReference>
<dbReference type="GO" id="GO:0000949">
    <property type="term" value="P:aromatic amino acid family catabolic process to alcohol via Ehrlich pathway"/>
    <property type="evidence" value="ECO:0007669"/>
    <property type="project" value="TreeGrafter"/>
</dbReference>
<evidence type="ECO:0000259" key="15">
    <source>
        <dbReference type="Pfam" id="PF02776"/>
    </source>
</evidence>